<feature type="compositionally biased region" description="Low complexity" evidence="1">
    <location>
        <begin position="142"/>
        <end position="157"/>
    </location>
</feature>
<gene>
    <name evidence="3" type="ORF">COCMIDRAFT_3934</name>
</gene>
<name>W6ZB68_COCMI</name>
<keyword evidence="2" id="KW-0812">Transmembrane</keyword>
<dbReference type="EMBL" id="KI963957">
    <property type="protein sequence ID" value="EUC47078.1"/>
    <property type="molecule type" value="Genomic_DNA"/>
</dbReference>
<dbReference type="HOGENOM" id="CLU_1421200_0_0_1"/>
<dbReference type="Proteomes" id="UP000054032">
    <property type="component" value="Unassembled WGS sequence"/>
</dbReference>
<proteinExistence type="predicted"/>
<evidence type="ECO:0000313" key="3">
    <source>
        <dbReference type="EMBL" id="EUC47078.1"/>
    </source>
</evidence>
<sequence length="191" mass="20041">MASASYVQTHISKTDISGTLHIGTHEVRGDIVRNNHTNQEVAPHIEVDGAQQENRFNVVFNLKGNILALVAIVAIVALVIALLLIYKHDITGDSTDNESGNSTSSTNSPLSPGTPNTLLDTSAALASSYPLVPAITTALSRTNDTAPTPTNTPSTTSQLSWPEDRAPSLAVQSPFSITQCSTPTTQSAPPA</sequence>
<evidence type="ECO:0000256" key="2">
    <source>
        <dbReference type="SAM" id="Phobius"/>
    </source>
</evidence>
<keyword evidence="2" id="KW-0472">Membrane</keyword>
<evidence type="ECO:0000313" key="4">
    <source>
        <dbReference type="Proteomes" id="UP000054032"/>
    </source>
</evidence>
<reference evidence="3 4" key="1">
    <citation type="journal article" date="2013" name="PLoS Genet.">
        <title>Comparative genome structure, secondary metabolite, and effector coding capacity across Cochliobolus pathogens.</title>
        <authorList>
            <person name="Condon B.J."/>
            <person name="Leng Y."/>
            <person name="Wu D."/>
            <person name="Bushley K.E."/>
            <person name="Ohm R.A."/>
            <person name="Otillar R."/>
            <person name="Martin J."/>
            <person name="Schackwitz W."/>
            <person name="Grimwood J."/>
            <person name="MohdZainudin N."/>
            <person name="Xue C."/>
            <person name="Wang R."/>
            <person name="Manning V.A."/>
            <person name="Dhillon B."/>
            <person name="Tu Z.J."/>
            <person name="Steffenson B.J."/>
            <person name="Salamov A."/>
            <person name="Sun H."/>
            <person name="Lowry S."/>
            <person name="LaButti K."/>
            <person name="Han J."/>
            <person name="Copeland A."/>
            <person name="Lindquist E."/>
            <person name="Barry K."/>
            <person name="Schmutz J."/>
            <person name="Baker S.E."/>
            <person name="Ciuffetti L.M."/>
            <person name="Grigoriev I.V."/>
            <person name="Zhong S."/>
            <person name="Turgeon B.G."/>
        </authorList>
    </citation>
    <scope>NUCLEOTIDE SEQUENCE [LARGE SCALE GENOMIC DNA]</scope>
    <source>
        <strain evidence="3 4">ATCC 44560</strain>
    </source>
</reference>
<dbReference type="KEGG" id="bor:COCMIDRAFT_3934"/>
<dbReference type="RefSeq" id="XP_007686389.1">
    <property type="nucleotide sequence ID" value="XM_007688199.1"/>
</dbReference>
<feature type="region of interest" description="Disordered" evidence="1">
    <location>
        <begin position="93"/>
        <end position="119"/>
    </location>
</feature>
<protein>
    <submittedName>
        <fullName evidence="3">Uncharacterized protein</fullName>
    </submittedName>
</protein>
<keyword evidence="4" id="KW-1185">Reference proteome</keyword>
<dbReference type="eggNOG" id="ENOG502T65K">
    <property type="taxonomic scope" value="Eukaryota"/>
</dbReference>
<feature type="compositionally biased region" description="Low complexity" evidence="1">
    <location>
        <begin position="93"/>
        <end position="117"/>
    </location>
</feature>
<organism evidence="3 4">
    <name type="scientific">Bipolaris oryzae ATCC 44560</name>
    <dbReference type="NCBI Taxonomy" id="930090"/>
    <lineage>
        <taxon>Eukaryota</taxon>
        <taxon>Fungi</taxon>
        <taxon>Dikarya</taxon>
        <taxon>Ascomycota</taxon>
        <taxon>Pezizomycotina</taxon>
        <taxon>Dothideomycetes</taxon>
        <taxon>Pleosporomycetidae</taxon>
        <taxon>Pleosporales</taxon>
        <taxon>Pleosporineae</taxon>
        <taxon>Pleosporaceae</taxon>
        <taxon>Bipolaris</taxon>
    </lineage>
</organism>
<feature type="region of interest" description="Disordered" evidence="1">
    <location>
        <begin position="140"/>
        <end position="165"/>
    </location>
</feature>
<accession>W6ZB68</accession>
<feature type="transmembrane region" description="Helical" evidence="2">
    <location>
        <begin position="66"/>
        <end position="86"/>
    </location>
</feature>
<keyword evidence="2" id="KW-1133">Transmembrane helix</keyword>
<evidence type="ECO:0000256" key="1">
    <source>
        <dbReference type="SAM" id="MobiDB-lite"/>
    </source>
</evidence>
<dbReference type="GeneID" id="19123662"/>
<dbReference type="AlphaFoldDB" id="W6ZB68"/>